<reference evidence="2 3" key="1">
    <citation type="submission" date="2020-08" db="EMBL/GenBank/DDBJ databases">
        <title>Genomic Encyclopedia of Type Strains, Phase IV (KMG-IV): sequencing the most valuable type-strain genomes for metagenomic binning, comparative biology and taxonomic classification.</title>
        <authorList>
            <person name="Goeker M."/>
        </authorList>
    </citation>
    <scope>NUCLEOTIDE SEQUENCE [LARGE SCALE GENOMIC DNA]</scope>
    <source>
        <strain evidence="2 3">DSM 103725</strain>
    </source>
</reference>
<feature type="chain" id="PRO_5030770730" evidence="1">
    <location>
        <begin position="25"/>
        <end position="238"/>
    </location>
</feature>
<dbReference type="EMBL" id="JACHGY010000001">
    <property type="protein sequence ID" value="MBB6429995.1"/>
    <property type="molecule type" value="Genomic_DNA"/>
</dbReference>
<evidence type="ECO:0000313" key="3">
    <source>
        <dbReference type="Proteomes" id="UP000541810"/>
    </source>
</evidence>
<keyword evidence="3" id="KW-1185">Reference proteome</keyword>
<gene>
    <name evidence="2" type="ORF">HNQ40_001801</name>
</gene>
<organism evidence="2 3">
    <name type="scientific">Algisphaera agarilytica</name>
    <dbReference type="NCBI Taxonomy" id="1385975"/>
    <lineage>
        <taxon>Bacteria</taxon>
        <taxon>Pseudomonadati</taxon>
        <taxon>Planctomycetota</taxon>
        <taxon>Phycisphaerae</taxon>
        <taxon>Phycisphaerales</taxon>
        <taxon>Phycisphaeraceae</taxon>
        <taxon>Algisphaera</taxon>
    </lineage>
</organism>
<accession>A0A7X0H664</accession>
<dbReference type="RefSeq" id="WP_184677542.1">
    <property type="nucleotide sequence ID" value="NZ_JACHGY010000001.1"/>
</dbReference>
<keyword evidence="1" id="KW-0732">Signal</keyword>
<evidence type="ECO:0000256" key="1">
    <source>
        <dbReference type="SAM" id="SignalP"/>
    </source>
</evidence>
<dbReference type="AlphaFoldDB" id="A0A7X0H664"/>
<proteinExistence type="predicted"/>
<feature type="signal peptide" evidence="1">
    <location>
        <begin position="1"/>
        <end position="24"/>
    </location>
</feature>
<name>A0A7X0H664_9BACT</name>
<sequence length="238" mass="26332">MRHLLLLSALVPCVLLGLSLQSTAQDSPGTFAEPSIINPTWEFELEVKNPQPIAVPDAKGRMVWYWYLPYKVINNTNEDRLFIPEVSVVDNHGRIVTAGRQIPQNVYPAIAERLGNDLLESPDDVLGRLLQGEDFAKESVAIWPASQKDVDEFTVFFAGADGETKQLISPSTGKPVLRAAIDPITGEPVLDSEGNPVLQPVMVRRTRAYTYTTPGTLTSNNKLRQQPVRLVGETVVMR</sequence>
<evidence type="ECO:0000313" key="2">
    <source>
        <dbReference type="EMBL" id="MBB6429995.1"/>
    </source>
</evidence>
<comment type="caution">
    <text evidence="2">The sequence shown here is derived from an EMBL/GenBank/DDBJ whole genome shotgun (WGS) entry which is preliminary data.</text>
</comment>
<dbReference type="Proteomes" id="UP000541810">
    <property type="component" value="Unassembled WGS sequence"/>
</dbReference>
<protein>
    <submittedName>
        <fullName evidence="2">Uncharacterized protein</fullName>
    </submittedName>
</protein>